<keyword evidence="4" id="KW-1185">Reference proteome</keyword>
<evidence type="ECO:0000313" key="3">
    <source>
        <dbReference type="EMBL" id="USS94019.1"/>
    </source>
</evidence>
<keyword evidence="1" id="KW-0175">Coiled coil</keyword>
<reference evidence="3" key="1">
    <citation type="submission" date="2022-05" db="EMBL/GenBank/DDBJ databases">
        <authorList>
            <person name="Oliphant S.A."/>
            <person name="Watson-Haigh N.S."/>
            <person name="Sumby K.M."/>
            <person name="Gardner J.M."/>
            <person name="Jiranek V."/>
        </authorList>
    </citation>
    <scope>NUCLEOTIDE SEQUENCE</scope>
    <source>
        <strain evidence="3">Ru20-1</strain>
        <plasmid evidence="3">punnamed</plasmid>
    </source>
</reference>
<feature type="transmembrane region" description="Helical" evidence="2">
    <location>
        <begin position="6"/>
        <end position="25"/>
    </location>
</feature>
<name>A0ABY5C7L6_9LACO</name>
<keyword evidence="2" id="KW-0812">Transmembrane</keyword>
<evidence type="ECO:0008006" key="5">
    <source>
        <dbReference type="Google" id="ProtNLM"/>
    </source>
</evidence>
<dbReference type="RefSeq" id="WP_252780908.1">
    <property type="nucleotide sequence ID" value="NZ_CP097479.1"/>
</dbReference>
<evidence type="ECO:0000313" key="4">
    <source>
        <dbReference type="Proteomes" id="UP001057532"/>
    </source>
</evidence>
<keyword evidence="3" id="KW-0614">Plasmid</keyword>
<keyword evidence="2" id="KW-0472">Membrane</keyword>
<protein>
    <recommendedName>
        <fullName evidence="5">Holin</fullName>
    </recommendedName>
</protein>
<geneLocation type="plasmid" evidence="3 4">
    <name>punnamed</name>
</geneLocation>
<organism evidence="3 4">
    <name type="scientific">Fructilactobacillus ixorae</name>
    <dbReference type="NCBI Taxonomy" id="1750535"/>
    <lineage>
        <taxon>Bacteria</taxon>
        <taxon>Bacillati</taxon>
        <taxon>Bacillota</taxon>
        <taxon>Bacilli</taxon>
        <taxon>Lactobacillales</taxon>
        <taxon>Lactobacillaceae</taxon>
        <taxon>Fructilactobacillus</taxon>
    </lineage>
</organism>
<evidence type="ECO:0000256" key="2">
    <source>
        <dbReference type="SAM" id="Phobius"/>
    </source>
</evidence>
<gene>
    <name evidence="3" type="ORF">M8332_06950</name>
</gene>
<accession>A0ABY5C7L6</accession>
<dbReference type="EMBL" id="CP097479">
    <property type="protein sequence ID" value="USS94019.1"/>
    <property type="molecule type" value="Genomic_DNA"/>
</dbReference>
<evidence type="ECO:0000256" key="1">
    <source>
        <dbReference type="SAM" id="Coils"/>
    </source>
</evidence>
<dbReference type="Proteomes" id="UP001057532">
    <property type="component" value="Plasmid punnamed"/>
</dbReference>
<proteinExistence type="predicted"/>
<keyword evidence="2" id="KW-1133">Transmembrane helix</keyword>
<feature type="coiled-coil region" evidence="1">
    <location>
        <begin position="46"/>
        <end position="101"/>
    </location>
</feature>
<sequence>MSENVIIALLSFASAFVGSFITASLKEKSDMHKNKVDQELAYAQHMPELLETLENTRRDRDKLSDEVIELRAKVSEQSSLIKEQGETIAELKNKLDQFLNKQEGR</sequence>